<dbReference type="KEGG" id="fbm:MQE35_03745"/>
<evidence type="ECO:0000313" key="3">
    <source>
        <dbReference type="EMBL" id="UOB18407.1"/>
    </source>
</evidence>
<dbReference type="EMBL" id="CP094358">
    <property type="protein sequence ID" value="UOB18407.1"/>
    <property type="molecule type" value="Genomic_DNA"/>
</dbReference>
<keyword evidence="4" id="KW-1185">Reference proteome</keyword>
<feature type="transmembrane region" description="Helical" evidence="2">
    <location>
        <begin position="20"/>
        <end position="39"/>
    </location>
</feature>
<keyword evidence="2" id="KW-0812">Transmembrane</keyword>
<sequence>MDEIKQKIAEIEAKNRKNNIIYFMAGIAILAIFFSLYFYSAKIKKEKSTQKQLLELQQKNKELELELTKKRQDSLEKFTQQEIKKVKAELSEIKKSTKDSQVIHYISSIYKTVNNIEQIASDSIIVRYYKRKADGAAIENVINSIKTPHYYLHEKEVSNDNGLTKANTIYYGQFVKRAYVDTLFDKLTKNNIRIDNVLPFKQAKGYQWKSSAIEIGYETGTPLGNSSYYIHMYCYKPNEKIKSQIENVLEEKGYQVKAFPNWEEKMPFFSESPTILFYDSTNSGRASEISQMLHTTTRVKFQVKKGEGTGIPDNQRKSLFIIHYTWP</sequence>
<keyword evidence="2" id="KW-0472">Membrane</keyword>
<evidence type="ECO:0000256" key="1">
    <source>
        <dbReference type="SAM" id="Coils"/>
    </source>
</evidence>
<keyword evidence="1" id="KW-0175">Coiled coil</keyword>
<name>A0A9E6ZM92_9FLAO</name>
<dbReference type="AlphaFoldDB" id="A0A9E6ZM92"/>
<gene>
    <name evidence="3" type="ORF">MQE35_03745</name>
</gene>
<evidence type="ECO:0000256" key="2">
    <source>
        <dbReference type="SAM" id="Phobius"/>
    </source>
</evidence>
<protein>
    <submittedName>
        <fullName evidence="3">Uncharacterized protein</fullName>
    </submittedName>
</protein>
<evidence type="ECO:0000313" key="4">
    <source>
        <dbReference type="Proteomes" id="UP000831290"/>
    </source>
</evidence>
<dbReference type="Proteomes" id="UP000831290">
    <property type="component" value="Chromosome"/>
</dbReference>
<keyword evidence="2" id="KW-1133">Transmembrane helix</keyword>
<organism evidence="3 4">
    <name type="scientific">Abyssalbus ytuae</name>
    <dbReference type="NCBI Taxonomy" id="2926907"/>
    <lineage>
        <taxon>Bacteria</taxon>
        <taxon>Pseudomonadati</taxon>
        <taxon>Bacteroidota</taxon>
        <taxon>Flavobacteriia</taxon>
        <taxon>Flavobacteriales</taxon>
        <taxon>Flavobacteriaceae</taxon>
        <taxon>Abyssalbus</taxon>
    </lineage>
</organism>
<accession>A0A9E6ZM92</accession>
<proteinExistence type="predicted"/>
<feature type="coiled-coil region" evidence="1">
    <location>
        <begin position="46"/>
        <end position="96"/>
    </location>
</feature>
<reference evidence="3" key="1">
    <citation type="submission" date="2022-03" db="EMBL/GenBank/DDBJ databases">
        <title>Description of Abyssus ytuae gen. nov., sp. nov., a novel member of the family Flavobacteriaceae isolated from the sediment of Mariana Trench.</title>
        <authorList>
            <person name="Zhang J."/>
            <person name="Xu X."/>
        </authorList>
    </citation>
    <scope>NUCLEOTIDE SEQUENCE</scope>
    <source>
        <strain evidence="3">MT3330</strain>
    </source>
</reference>
<dbReference type="RefSeq" id="WP_255844607.1">
    <property type="nucleotide sequence ID" value="NZ_CP094358.1"/>
</dbReference>